<evidence type="ECO:0000256" key="6">
    <source>
        <dbReference type="ARBA" id="ARBA00022843"/>
    </source>
</evidence>
<organism evidence="13 14">
    <name type="scientific">Cajanus cajan</name>
    <name type="common">Pigeon pea</name>
    <name type="synonym">Cajanus indicus</name>
    <dbReference type="NCBI Taxonomy" id="3821"/>
    <lineage>
        <taxon>Eukaryota</taxon>
        <taxon>Viridiplantae</taxon>
        <taxon>Streptophyta</taxon>
        <taxon>Embryophyta</taxon>
        <taxon>Tracheophyta</taxon>
        <taxon>Spermatophyta</taxon>
        <taxon>Magnoliopsida</taxon>
        <taxon>eudicotyledons</taxon>
        <taxon>Gunneridae</taxon>
        <taxon>Pentapetalae</taxon>
        <taxon>rosids</taxon>
        <taxon>fabids</taxon>
        <taxon>Fabales</taxon>
        <taxon>Fabaceae</taxon>
        <taxon>Papilionoideae</taxon>
        <taxon>50 kb inversion clade</taxon>
        <taxon>NPAAA clade</taxon>
        <taxon>indigoferoid/millettioid clade</taxon>
        <taxon>Phaseoleae</taxon>
        <taxon>Cajanus</taxon>
    </lineage>
</organism>
<accession>A0A151S159</accession>
<keyword evidence="3" id="KW-0963">Cytoplasm</keyword>
<keyword evidence="5" id="KW-0597">Phosphoprotein</keyword>
<evidence type="ECO:0000256" key="1">
    <source>
        <dbReference type="ARBA" id="ARBA00004123"/>
    </source>
</evidence>
<comment type="subcellular location">
    <subcellularLocation>
        <location evidence="2">Cytoplasm</location>
    </subcellularLocation>
    <subcellularLocation>
        <location evidence="1">Nucleus</location>
    </subcellularLocation>
</comment>
<dbReference type="GO" id="GO:0005634">
    <property type="term" value="C:nucleus"/>
    <property type="evidence" value="ECO:0007669"/>
    <property type="project" value="UniProtKB-SubCell"/>
</dbReference>
<reference evidence="13" key="1">
    <citation type="journal article" date="2012" name="Nat. Biotechnol.">
        <title>Draft genome sequence of pigeonpea (Cajanus cajan), an orphan legume crop of resource-poor farmers.</title>
        <authorList>
            <person name="Varshney R.K."/>
            <person name="Chen W."/>
            <person name="Li Y."/>
            <person name="Bharti A.K."/>
            <person name="Saxena R.K."/>
            <person name="Schlueter J.A."/>
            <person name="Donoghue M.T."/>
            <person name="Azam S."/>
            <person name="Fan G."/>
            <person name="Whaley A.M."/>
            <person name="Farmer A.D."/>
            <person name="Sheridan J."/>
            <person name="Iwata A."/>
            <person name="Tuteja R."/>
            <person name="Penmetsa R.V."/>
            <person name="Wu W."/>
            <person name="Upadhyaya H.D."/>
            <person name="Yang S.P."/>
            <person name="Shah T."/>
            <person name="Saxena K.B."/>
            <person name="Michael T."/>
            <person name="McCombie W.R."/>
            <person name="Yang B."/>
            <person name="Zhang G."/>
            <person name="Yang H."/>
            <person name="Wang J."/>
            <person name="Spillane C."/>
            <person name="Cook D.R."/>
            <person name="May G.D."/>
            <person name="Xu X."/>
            <person name="Jackson S.A."/>
        </authorList>
    </citation>
    <scope>NUCLEOTIDE SEQUENCE [LARGE SCALE GENOMIC DNA]</scope>
</reference>
<keyword evidence="14" id="KW-1185">Reference proteome</keyword>
<dbReference type="Gramene" id="C.cajan_33393.t">
    <property type="protein sequence ID" value="C.cajan_33393.t"/>
    <property type="gene ID" value="C.cajan_33393"/>
</dbReference>
<feature type="coiled-coil region" evidence="10">
    <location>
        <begin position="458"/>
        <end position="522"/>
    </location>
</feature>
<evidence type="ECO:0000256" key="5">
    <source>
        <dbReference type="ARBA" id="ARBA00022553"/>
    </source>
</evidence>
<dbReference type="GO" id="GO:0051301">
    <property type="term" value="P:cell division"/>
    <property type="evidence" value="ECO:0007669"/>
    <property type="project" value="UniProtKB-KW"/>
</dbReference>
<evidence type="ECO:0000313" key="13">
    <source>
        <dbReference type="EMBL" id="KYP48542.1"/>
    </source>
</evidence>
<evidence type="ECO:0000256" key="9">
    <source>
        <dbReference type="ARBA" id="ARBA00023242"/>
    </source>
</evidence>
<keyword evidence="7" id="KW-0805">Transcription regulation</keyword>
<dbReference type="InterPro" id="IPR040221">
    <property type="entry name" value="CDCA7/CDA7L"/>
</dbReference>
<dbReference type="GO" id="GO:0006355">
    <property type="term" value="P:regulation of DNA-templated transcription"/>
    <property type="evidence" value="ECO:0007669"/>
    <property type="project" value="InterPro"/>
</dbReference>
<evidence type="ECO:0000256" key="4">
    <source>
        <dbReference type="ARBA" id="ARBA00022499"/>
    </source>
</evidence>
<dbReference type="EMBL" id="KQ483497">
    <property type="protein sequence ID" value="KYP48542.1"/>
    <property type="molecule type" value="Genomic_DNA"/>
</dbReference>
<sequence length="595" mass="67290">MLLYDFPLAIIGMALRYAKLKPMKSDVSRYRYQNEQHLDDALKRIFQYGQCRQKKRDFAATCKNLKKGKPCTIKFCHSCLLNWYGENDEEVGQLGDWICIKCRNLCNCSVCRKKAGKKPTGQLIYKARELGFKCVSELLTVMPSEAFDSNGDIDVAALPSKEANIEKELVVLHSREYGMENSLDGNNYLKLDPSNAQKTSSPKISKKTKSKDLKEISNGNNVDGASKKKSLKRPKICKQVPSEVLKGNTNDDTKVCGNTIVISDDASAVLQAKITSFQTVEIEKIEEEIPLPSGVELTKILDIEFRPEDVGNALQFLEFCKVFGKALDLKEREGEAILQELVCKQNLRQGQNTTTLVVQFQIRVLTLILIDSGNESPSLTTGNGSNSWLKPLEDLITKSNLVLKDFPLDWLQEGISGYYHLDLSKKLILLNFLCDEALGTEKLRRYIEDQNSMHAKQVKETKSKVAVAKEKEKSLKQKLQNERDKVVTSNVAPLLMEDIDALTNIQSEVVQAHAEMLELKRTIPKEKHNSDAMRTKPEFLDNNGHAFWKLKSYNAHDVLLQDIKIMDETATSPNEKWVVYGPEKKVDVDKYISSR</sequence>
<proteinExistence type="predicted"/>
<keyword evidence="8" id="KW-0804">Transcription</keyword>
<dbReference type="InterPro" id="IPR018501">
    <property type="entry name" value="DDT_dom"/>
</dbReference>
<keyword evidence="4" id="KW-1017">Isopeptide bond</keyword>
<keyword evidence="13" id="KW-0132">Cell division</keyword>
<keyword evidence="13" id="KW-0131">Cell cycle</keyword>
<evidence type="ECO:0000256" key="2">
    <source>
        <dbReference type="ARBA" id="ARBA00004496"/>
    </source>
</evidence>
<keyword evidence="9" id="KW-0539">Nucleus</keyword>
<protein>
    <submittedName>
        <fullName evidence="13">Cell division cycle-associated 7-like protein</fullName>
    </submittedName>
</protein>
<dbReference type="GO" id="GO:0005737">
    <property type="term" value="C:cytoplasm"/>
    <property type="evidence" value="ECO:0007669"/>
    <property type="project" value="UniProtKB-SubCell"/>
</dbReference>
<feature type="region of interest" description="Disordered" evidence="11">
    <location>
        <begin position="188"/>
        <end position="230"/>
    </location>
</feature>
<gene>
    <name evidence="13" type="ORF">KK1_029775</name>
</gene>
<evidence type="ECO:0000256" key="8">
    <source>
        <dbReference type="ARBA" id="ARBA00023163"/>
    </source>
</evidence>
<dbReference type="PANTHER" id="PTHR31169:SF8">
    <property type="entry name" value="ZINC-FINGER DOMAIN OF MONOAMINE-OXIDASE A REPRESSOR R1 PROTEIN"/>
    <property type="match status" value="1"/>
</dbReference>
<dbReference type="Pfam" id="PF15612">
    <property type="entry name" value="WHIM1"/>
    <property type="match status" value="1"/>
</dbReference>
<evidence type="ECO:0000256" key="10">
    <source>
        <dbReference type="SAM" id="Coils"/>
    </source>
</evidence>
<dbReference type="Proteomes" id="UP000075243">
    <property type="component" value="Unassembled WGS sequence"/>
</dbReference>
<dbReference type="AlphaFoldDB" id="A0A151S159"/>
<keyword evidence="6" id="KW-0832">Ubl conjugation</keyword>
<dbReference type="InterPro" id="IPR018866">
    <property type="entry name" value="Znf-4CXXC_R1"/>
</dbReference>
<dbReference type="PANTHER" id="PTHR31169">
    <property type="entry name" value="OS05G0300700 PROTEIN"/>
    <property type="match status" value="1"/>
</dbReference>
<dbReference type="PROSITE" id="PS50827">
    <property type="entry name" value="DDT"/>
    <property type="match status" value="1"/>
</dbReference>
<keyword evidence="10" id="KW-0175">Coiled coil</keyword>
<evidence type="ECO:0000259" key="12">
    <source>
        <dbReference type="PROSITE" id="PS50827"/>
    </source>
</evidence>
<dbReference type="OMA" id="ANEHNKA"/>
<evidence type="ECO:0000256" key="7">
    <source>
        <dbReference type="ARBA" id="ARBA00023015"/>
    </source>
</evidence>
<feature type="domain" description="DDT" evidence="12">
    <location>
        <begin position="307"/>
        <end position="374"/>
    </location>
</feature>
<name>A0A151S159_CAJCA</name>
<dbReference type="InterPro" id="IPR028942">
    <property type="entry name" value="WHIM1_dom"/>
</dbReference>
<evidence type="ECO:0000313" key="14">
    <source>
        <dbReference type="Proteomes" id="UP000075243"/>
    </source>
</evidence>
<evidence type="ECO:0000256" key="11">
    <source>
        <dbReference type="SAM" id="MobiDB-lite"/>
    </source>
</evidence>
<evidence type="ECO:0000256" key="3">
    <source>
        <dbReference type="ARBA" id="ARBA00022490"/>
    </source>
</evidence>
<dbReference type="Pfam" id="PF10497">
    <property type="entry name" value="zf-4CXXC_R1"/>
    <property type="match status" value="1"/>
</dbReference>